<dbReference type="Gramene" id="scaffold_303103.1">
    <property type="protein sequence ID" value="scaffold_303103.1"/>
    <property type="gene ID" value="scaffold_303103.1"/>
</dbReference>
<accession>D7L6C1</accession>
<sequence length="64" mass="7515">MSMYYDEVHLTASGKGMWSNLCVLVDAGLCYMKKNNVVRLSLKKKQKARRESFVSSREKQDRLW</sequence>
<name>D7L6C1_ARALL</name>
<dbReference type="AlphaFoldDB" id="D7L6C1"/>
<proteinExistence type="predicted"/>
<gene>
    <name evidence="1" type="ORF">ARALYDRAFT_899133</name>
</gene>
<evidence type="ECO:0000313" key="2">
    <source>
        <dbReference type="Proteomes" id="UP000008694"/>
    </source>
</evidence>
<dbReference type="Proteomes" id="UP000008694">
    <property type="component" value="Unassembled WGS sequence"/>
</dbReference>
<organism evidence="2">
    <name type="scientific">Arabidopsis lyrata subsp. lyrata</name>
    <name type="common">Lyre-leaved rock-cress</name>
    <dbReference type="NCBI Taxonomy" id="81972"/>
    <lineage>
        <taxon>Eukaryota</taxon>
        <taxon>Viridiplantae</taxon>
        <taxon>Streptophyta</taxon>
        <taxon>Embryophyta</taxon>
        <taxon>Tracheophyta</taxon>
        <taxon>Spermatophyta</taxon>
        <taxon>Magnoliopsida</taxon>
        <taxon>eudicotyledons</taxon>
        <taxon>Gunneridae</taxon>
        <taxon>Pentapetalae</taxon>
        <taxon>rosids</taxon>
        <taxon>malvids</taxon>
        <taxon>Brassicales</taxon>
        <taxon>Brassicaceae</taxon>
        <taxon>Camelineae</taxon>
        <taxon>Arabidopsis</taxon>
    </lineage>
</organism>
<protein>
    <submittedName>
        <fullName evidence="1">Uncharacterized protein</fullName>
    </submittedName>
</protein>
<dbReference type="EMBL" id="GL348715">
    <property type="protein sequence ID" value="EFH61952.1"/>
    <property type="molecule type" value="Genomic_DNA"/>
</dbReference>
<keyword evidence="2" id="KW-1185">Reference proteome</keyword>
<evidence type="ECO:0000313" key="1">
    <source>
        <dbReference type="EMBL" id="EFH61952.1"/>
    </source>
</evidence>
<reference evidence="2" key="1">
    <citation type="journal article" date="2011" name="Nat. Genet.">
        <title>The Arabidopsis lyrata genome sequence and the basis of rapid genome size change.</title>
        <authorList>
            <person name="Hu T.T."/>
            <person name="Pattyn P."/>
            <person name="Bakker E.G."/>
            <person name="Cao J."/>
            <person name="Cheng J.-F."/>
            <person name="Clark R.M."/>
            <person name="Fahlgren N."/>
            <person name="Fawcett J.A."/>
            <person name="Grimwood J."/>
            <person name="Gundlach H."/>
            <person name="Haberer G."/>
            <person name="Hollister J.D."/>
            <person name="Ossowski S."/>
            <person name="Ottilar R.P."/>
            <person name="Salamov A.A."/>
            <person name="Schneeberger K."/>
            <person name="Spannagl M."/>
            <person name="Wang X."/>
            <person name="Yang L."/>
            <person name="Nasrallah M.E."/>
            <person name="Bergelson J."/>
            <person name="Carrington J.C."/>
            <person name="Gaut B.S."/>
            <person name="Schmutz J."/>
            <person name="Mayer K.F.X."/>
            <person name="Van de Peer Y."/>
            <person name="Grigoriev I.V."/>
            <person name="Nordborg M."/>
            <person name="Weigel D."/>
            <person name="Guo Y.-L."/>
        </authorList>
    </citation>
    <scope>NUCLEOTIDE SEQUENCE [LARGE SCALE GENOMIC DNA]</scope>
    <source>
        <strain evidence="2">cv. MN47</strain>
    </source>
</reference>
<dbReference type="HOGENOM" id="CLU_2870632_0_0_1"/>